<comment type="caution">
    <text evidence="2">The sequence shown here is derived from an EMBL/GenBank/DDBJ whole genome shotgun (WGS) entry which is preliminary data.</text>
</comment>
<dbReference type="RefSeq" id="WP_106582234.1">
    <property type="nucleotide sequence ID" value="NZ_PYGA01000004.1"/>
</dbReference>
<evidence type="ECO:0000313" key="3">
    <source>
        <dbReference type="Proteomes" id="UP000240542"/>
    </source>
</evidence>
<accession>A0A2P8DNW3</accession>
<evidence type="ECO:0000313" key="2">
    <source>
        <dbReference type="EMBL" id="PSK98906.1"/>
    </source>
</evidence>
<evidence type="ECO:0000259" key="1">
    <source>
        <dbReference type="Pfam" id="PF20795"/>
    </source>
</evidence>
<dbReference type="SUPFAM" id="SSF54427">
    <property type="entry name" value="NTF2-like"/>
    <property type="match status" value="1"/>
</dbReference>
<dbReference type="InterPro" id="IPR032710">
    <property type="entry name" value="NTF2-like_dom_sf"/>
</dbReference>
<dbReference type="Proteomes" id="UP000240542">
    <property type="component" value="Unassembled WGS sequence"/>
</dbReference>
<dbReference type="EMBL" id="PYGA01000004">
    <property type="protein sequence ID" value="PSK98906.1"/>
    <property type="molecule type" value="Genomic_DNA"/>
</dbReference>
<dbReference type="Pfam" id="PF20795">
    <property type="entry name" value="DUF6841"/>
    <property type="match status" value="1"/>
</dbReference>
<protein>
    <recommendedName>
        <fullName evidence="1">DUF6841 domain-containing protein</fullName>
    </recommendedName>
</protein>
<dbReference type="Gene3D" id="3.10.450.50">
    <property type="match status" value="1"/>
</dbReference>
<reference evidence="2 3" key="1">
    <citation type="submission" date="2018-03" db="EMBL/GenBank/DDBJ databases">
        <title>Genomic Encyclopedia of Archaeal and Bacterial Type Strains, Phase II (KMG-II): from individual species to whole genera.</title>
        <authorList>
            <person name="Goeker M."/>
        </authorList>
    </citation>
    <scope>NUCLEOTIDE SEQUENCE [LARGE SCALE GENOMIC DNA]</scope>
    <source>
        <strain evidence="2 3">DSM 45312</strain>
    </source>
</reference>
<dbReference type="AlphaFoldDB" id="A0A2P8DNW3"/>
<feature type="domain" description="DUF6841" evidence="1">
    <location>
        <begin position="11"/>
        <end position="125"/>
    </location>
</feature>
<organism evidence="2 3">
    <name type="scientific">Murinocardiopsis flavida</name>
    <dbReference type="NCBI Taxonomy" id="645275"/>
    <lineage>
        <taxon>Bacteria</taxon>
        <taxon>Bacillati</taxon>
        <taxon>Actinomycetota</taxon>
        <taxon>Actinomycetes</taxon>
        <taxon>Streptosporangiales</taxon>
        <taxon>Nocardiopsidaceae</taxon>
        <taxon>Murinocardiopsis</taxon>
    </lineage>
</organism>
<keyword evidence="3" id="KW-1185">Reference proteome</keyword>
<name>A0A2P8DNW3_9ACTN</name>
<sequence>MLDRHAVHEFFVSYGRALADGDLDGIAACYAYPAYVAGDAQSIAVAAPEDVIGAFAGAAERYRRSGVTRAVAETRGVEALTDSLISADVRWSYTDDRGTEARTESFRYLLRAGGGTVRICAVAATADAASR</sequence>
<gene>
    <name evidence="2" type="ORF">CLV63_104130</name>
</gene>
<dbReference type="InterPro" id="IPR049219">
    <property type="entry name" value="DUF6841"/>
</dbReference>
<dbReference type="OrthoDB" id="3428450at2"/>
<proteinExistence type="predicted"/>